<name>D0FI80_HPV16</name>
<accession>D0FI80</accession>
<organismHost>
    <name type="scientific">Homo sapiens</name>
    <name type="common">Human</name>
    <dbReference type="NCBI Taxonomy" id="9606"/>
</organismHost>
<sequence>CHYVLPYLLQNLHIKILTLKTTYAMGRNMFYSLFF</sequence>
<evidence type="ECO:0000313" key="1">
    <source>
        <dbReference type="EMBL" id="ACX50925.1"/>
    </source>
</evidence>
<feature type="non-terminal residue" evidence="1">
    <location>
        <position position="1"/>
    </location>
</feature>
<organism evidence="1">
    <name type="scientific">Human papillomavirus type 16</name>
    <dbReference type="NCBI Taxonomy" id="333760"/>
    <lineage>
        <taxon>Viruses</taxon>
        <taxon>Monodnaviria</taxon>
        <taxon>Shotokuvirae</taxon>
        <taxon>Cossaviricota</taxon>
        <taxon>Papovaviricetes</taxon>
        <taxon>Zurhausenvirales</taxon>
        <taxon>Papillomaviridae</taxon>
        <taxon>Firstpapillomavirinae</taxon>
        <taxon>Alphapapillomavirus</taxon>
        <taxon>Alphapapillomavirus 9</taxon>
    </lineage>
</organism>
<dbReference type="EMBL" id="GU065294">
    <property type="protein sequence ID" value="ACX50925.1"/>
    <property type="molecule type" value="Genomic_DNA"/>
</dbReference>
<feature type="non-terminal residue" evidence="1">
    <location>
        <position position="35"/>
    </location>
</feature>
<reference evidence="1" key="1">
    <citation type="submission" date="2009-09" db="EMBL/GenBank/DDBJ databases">
        <title>Prevalence of carcinogenic HPV infection and burden of cervical cancer attribute to HPV infection.</title>
        <authorList>
            <person name="Gamage D."/>
            <person name="Karunaratne K."/>
            <person name="Abeysinghe R."/>
            <person name="Rajapaksa L."/>
            <person name="Goonawardhana S."/>
            <person name="Logendra B."/>
            <person name="Senavirathna D."/>
            <person name="Fernandopulle N."/>
        </authorList>
    </citation>
    <scope>NUCLEOTIDE SEQUENCE</scope>
    <source>
        <strain evidence="1">HP_1</strain>
    </source>
</reference>
<protein>
    <submittedName>
        <fullName evidence="1">L1</fullName>
    </submittedName>
</protein>
<proteinExistence type="predicted"/>